<accession>A0A067TKT8</accession>
<proteinExistence type="inferred from homology"/>
<gene>
    <name evidence="2" type="ORF">GALMADRAFT_240803</name>
</gene>
<dbReference type="AlphaFoldDB" id="A0A067TKT8"/>
<dbReference type="InterPro" id="IPR011989">
    <property type="entry name" value="ARM-like"/>
</dbReference>
<protein>
    <recommendedName>
        <fullName evidence="4">TATA-binding protein interacting (TIP20) domain-containing protein</fullName>
    </recommendedName>
</protein>
<dbReference type="HOGENOM" id="CLU_046584_0_0_1"/>
<reference evidence="3" key="1">
    <citation type="journal article" date="2014" name="Proc. Natl. Acad. Sci. U.S.A.">
        <title>Extensive sampling of basidiomycete genomes demonstrates inadequacy of the white-rot/brown-rot paradigm for wood decay fungi.</title>
        <authorList>
            <person name="Riley R."/>
            <person name="Salamov A.A."/>
            <person name="Brown D.W."/>
            <person name="Nagy L.G."/>
            <person name="Floudas D."/>
            <person name="Held B.W."/>
            <person name="Levasseur A."/>
            <person name="Lombard V."/>
            <person name="Morin E."/>
            <person name="Otillar R."/>
            <person name="Lindquist E.A."/>
            <person name="Sun H."/>
            <person name="LaButti K.M."/>
            <person name="Schmutz J."/>
            <person name="Jabbour D."/>
            <person name="Luo H."/>
            <person name="Baker S.E."/>
            <person name="Pisabarro A.G."/>
            <person name="Walton J.D."/>
            <person name="Blanchette R.A."/>
            <person name="Henrissat B."/>
            <person name="Martin F."/>
            <person name="Cullen D."/>
            <person name="Hibbett D.S."/>
            <person name="Grigoriev I.V."/>
        </authorList>
    </citation>
    <scope>NUCLEOTIDE SEQUENCE [LARGE SCALE GENOMIC DNA]</scope>
    <source>
        <strain evidence="3">CBS 339.88</strain>
    </source>
</reference>
<evidence type="ECO:0000256" key="1">
    <source>
        <dbReference type="ARBA" id="ARBA00034736"/>
    </source>
</evidence>
<dbReference type="OrthoDB" id="6417021at2759"/>
<dbReference type="Pfam" id="PF10521">
    <property type="entry name" value="Tti2"/>
    <property type="match status" value="1"/>
</dbReference>
<evidence type="ECO:0000313" key="2">
    <source>
        <dbReference type="EMBL" id="KDR80514.1"/>
    </source>
</evidence>
<dbReference type="GO" id="GO:0005829">
    <property type="term" value="C:cytosol"/>
    <property type="evidence" value="ECO:0007669"/>
    <property type="project" value="TreeGrafter"/>
</dbReference>
<dbReference type="InterPro" id="IPR016024">
    <property type="entry name" value="ARM-type_fold"/>
</dbReference>
<sequence length="470" mass="52535">MLERPQLALDDLIKSLKIPPEFSRYEGISDSTTIADLEVWKQNAASVLRDIQQLFNSKNAESLTLKTKGDMISATVPFLQEHVADGDRIDSLADEKEPWLGPDSGIIAQEIISSSMLFPSNDLIAQVLTHNLKPIFKASPHPHLHLETGRKLSRAAGGSMAMQDYYEDQLWKQYPGVDKVTLWCVRGIQQDAYEKLWHLVIPPVMTFLDDYEPKYKLRGVTLVQEMLRHVPGDLLKRTGVDGLLRQSLRTCLSNLQSPETPLLLKNAINASILLILLTTSIGPLTKPSSARFDDLSSLLGEGIISGIWLYADDKPEVVKATFEALPDLLRALGIGSVRFLKALIPQLAHTLIPRPMVMSDRKVEFSAITVLSTLLDVCGPRIELWKETILDAIGRCWVGLIDEENPAIQTNGDLDASPADVGLRRELKRQLQNLCTKLAELCPSVVKDEFPRFIHANKTLFEDLIPKLHY</sequence>
<dbReference type="Gene3D" id="1.25.10.10">
    <property type="entry name" value="Leucine-rich Repeat Variant"/>
    <property type="match status" value="1"/>
</dbReference>
<dbReference type="EMBL" id="KL142371">
    <property type="protein sequence ID" value="KDR80514.1"/>
    <property type="molecule type" value="Genomic_DNA"/>
</dbReference>
<dbReference type="PANTHER" id="PTHR32226">
    <property type="entry name" value="TELO2-INTERACTING PROTEIN 2"/>
    <property type="match status" value="1"/>
</dbReference>
<evidence type="ECO:0008006" key="4">
    <source>
        <dbReference type="Google" id="ProtNLM"/>
    </source>
</evidence>
<dbReference type="GO" id="GO:0110078">
    <property type="term" value="C:TTT Hsp90 cochaperone complex"/>
    <property type="evidence" value="ECO:0007669"/>
    <property type="project" value="InterPro"/>
</dbReference>
<comment type="similarity">
    <text evidence="1">Belongs to the TTI2 family.</text>
</comment>
<dbReference type="SUPFAM" id="SSF48371">
    <property type="entry name" value="ARM repeat"/>
    <property type="match status" value="1"/>
</dbReference>
<dbReference type="GO" id="GO:0005634">
    <property type="term" value="C:nucleus"/>
    <property type="evidence" value="ECO:0007669"/>
    <property type="project" value="TreeGrafter"/>
</dbReference>
<dbReference type="InterPro" id="IPR018870">
    <property type="entry name" value="Tti2"/>
</dbReference>
<name>A0A067TKT8_GALM3</name>
<dbReference type="STRING" id="685588.A0A067TKT8"/>
<dbReference type="PANTHER" id="PTHR32226:SF2">
    <property type="entry name" value="TELO2-INTERACTING PROTEIN 2"/>
    <property type="match status" value="1"/>
</dbReference>
<keyword evidence="3" id="KW-1185">Reference proteome</keyword>
<dbReference type="Proteomes" id="UP000027222">
    <property type="component" value="Unassembled WGS sequence"/>
</dbReference>
<evidence type="ECO:0000313" key="3">
    <source>
        <dbReference type="Proteomes" id="UP000027222"/>
    </source>
</evidence>
<organism evidence="2 3">
    <name type="scientific">Galerina marginata (strain CBS 339.88)</name>
    <dbReference type="NCBI Taxonomy" id="685588"/>
    <lineage>
        <taxon>Eukaryota</taxon>
        <taxon>Fungi</taxon>
        <taxon>Dikarya</taxon>
        <taxon>Basidiomycota</taxon>
        <taxon>Agaricomycotina</taxon>
        <taxon>Agaricomycetes</taxon>
        <taxon>Agaricomycetidae</taxon>
        <taxon>Agaricales</taxon>
        <taxon>Agaricineae</taxon>
        <taxon>Strophariaceae</taxon>
        <taxon>Galerina</taxon>
    </lineage>
</organism>